<dbReference type="Proteomes" id="UP000008021">
    <property type="component" value="Chromosome 8"/>
</dbReference>
<organism evidence="2">
    <name type="scientific">Oryza meridionalis</name>
    <dbReference type="NCBI Taxonomy" id="40149"/>
    <lineage>
        <taxon>Eukaryota</taxon>
        <taxon>Viridiplantae</taxon>
        <taxon>Streptophyta</taxon>
        <taxon>Embryophyta</taxon>
        <taxon>Tracheophyta</taxon>
        <taxon>Spermatophyta</taxon>
        <taxon>Magnoliopsida</taxon>
        <taxon>Liliopsida</taxon>
        <taxon>Poales</taxon>
        <taxon>Poaceae</taxon>
        <taxon>BOP clade</taxon>
        <taxon>Oryzoideae</taxon>
        <taxon>Oryzeae</taxon>
        <taxon>Oryzinae</taxon>
        <taxon>Oryza</taxon>
    </lineage>
</organism>
<accession>A0A0E0EL41</accession>
<dbReference type="AlphaFoldDB" id="A0A0E0EL41"/>
<feature type="compositionally biased region" description="Basic and acidic residues" evidence="1">
    <location>
        <begin position="20"/>
        <end position="30"/>
    </location>
</feature>
<evidence type="ECO:0000313" key="3">
    <source>
        <dbReference type="Proteomes" id="UP000008021"/>
    </source>
</evidence>
<evidence type="ECO:0000313" key="2">
    <source>
        <dbReference type="EnsemblPlants" id="OMERI08G11150.1"/>
    </source>
</evidence>
<dbReference type="Gramene" id="OMERI08G11150.1">
    <property type="protein sequence ID" value="OMERI08G11150.1"/>
    <property type="gene ID" value="OMERI08G11150"/>
</dbReference>
<dbReference type="EnsemblPlants" id="OMERI08G11150.1">
    <property type="protein sequence ID" value="OMERI08G11150.1"/>
    <property type="gene ID" value="OMERI08G11150"/>
</dbReference>
<protein>
    <submittedName>
        <fullName evidence="2">Uncharacterized protein</fullName>
    </submittedName>
</protein>
<evidence type="ECO:0000256" key="1">
    <source>
        <dbReference type="SAM" id="MobiDB-lite"/>
    </source>
</evidence>
<feature type="region of interest" description="Disordered" evidence="1">
    <location>
        <begin position="17"/>
        <end position="42"/>
    </location>
</feature>
<sequence length="75" mass="8442">MDLRSLMWRPRNGGAFCDPGKSEAVQEHSSHGHRGVGRREQQVCEAERERIRPGRNMNIPFACDLASVTGMSARF</sequence>
<reference evidence="2" key="1">
    <citation type="submission" date="2015-04" db="UniProtKB">
        <authorList>
            <consortium name="EnsemblPlants"/>
        </authorList>
    </citation>
    <scope>IDENTIFICATION</scope>
</reference>
<proteinExistence type="predicted"/>
<keyword evidence="3" id="KW-1185">Reference proteome</keyword>
<dbReference type="HOGENOM" id="CLU_2675261_0_0_1"/>
<reference evidence="2" key="2">
    <citation type="submission" date="2018-05" db="EMBL/GenBank/DDBJ databases">
        <title>OmerRS3 (Oryza meridionalis Reference Sequence Version 3).</title>
        <authorList>
            <person name="Zhang J."/>
            <person name="Kudrna D."/>
            <person name="Lee S."/>
            <person name="Talag J."/>
            <person name="Welchert J."/>
            <person name="Wing R.A."/>
        </authorList>
    </citation>
    <scope>NUCLEOTIDE SEQUENCE [LARGE SCALE GENOMIC DNA]</scope>
    <source>
        <strain evidence="2">cv. OR44</strain>
    </source>
</reference>
<name>A0A0E0EL41_9ORYZ</name>